<organism evidence="1 2">
    <name type="scientific">Drosophila willistoni</name>
    <name type="common">Fruit fly</name>
    <dbReference type="NCBI Taxonomy" id="7260"/>
    <lineage>
        <taxon>Eukaryota</taxon>
        <taxon>Metazoa</taxon>
        <taxon>Ecdysozoa</taxon>
        <taxon>Arthropoda</taxon>
        <taxon>Hexapoda</taxon>
        <taxon>Insecta</taxon>
        <taxon>Pterygota</taxon>
        <taxon>Neoptera</taxon>
        <taxon>Endopterygota</taxon>
        <taxon>Diptera</taxon>
        <taxon>Brachycera</taxon>
        <taxon>Muscomorpha</taxon>
        <taxon>Ephydroidea</taxon>
        <taxon>Drosophilidae</taxon>
        <taxon>Drosophila</taxon>
        <taxon>Sophophora</taxon>
    </lineage>
</organism>
<evidence type="ECO:0000313" key="2">
    <source>
        <dbReference type="Proteomes" id="UP000007798"/>
    </source>
</evidence>
<dbReference type="GO" id="GO:0005634">
    <property type="term" value="C:nucleus"/>
    <property type="evidence" value="ECO:0007669"/>
    <property type="project" value="EnsemblMetazoa"/>
</dbReference>
<dbReference type="InParanoid" id="B4MK57"/>
<gene>
    <name evidence="1" type="primary">Dwil\GK19321</name>
    <name evidence="1" type="ORF">Dwil_GK19321</name>
</gene>
<keyword evidence="2" id="KW-1185">Reference proteome</keyword>
<dbReference type="KEGG" id="dwi:6638364"/>
<dbReference type="AlphaFoldDB" id="B4MK57"/>
<dbReference type="HOGENOM" id="CLU_1770039_0_0_1"/>
<sequence length="84" mass="9619">MAGKKWNSMNMVEKAPFLNAARRANYVFKLKNNPDANMVLDKLRGSVAGGKLDLQILWVLIEAIQSWRESVLRDLNRDKGKNFN</sequence>
<dbReference type="OrthoDB" id="7675944at2759"/>
<dbReference type="SMR" id="B4MK57"/>
<protein>
    <submittedName>
        <fullName evidence="1">Uncharacterized protein</fullName>
    </submittedName>
</protein>
<reference evidence="1 2" key="1">
    <citation type="journal article" date="2007" name="Nature">
        <title>Evolution of genes and genomes on the Drosophila phylogeny.</title>
        <authorList>
            <consortium name="Drosophila 12 Genomes Consortium"/>
            <person name="Clark A.G."/>
            <person name="Eisen M.B."/>
            <person name="Smith D.R."/>
            <person name="Bergman C.M."/>
            <person name="Oliver B."/>
            <person name="Markow T.A."/>
            <person name="Kaufman T.C."/>
            <person name="Kellis M."/>
            <person name="Gelbart W."/>
            <person name="Iyer V.N."/>
            <person name="Pollard D.A."/>
            <person name="Sackton T.B."/>
            <person name="Larracuente A.M."/>
            <person name="Singh N.D."/>
            <person name="Abad J.P."/>
            <person name="Abt D.N."/>
            <person name="Adryan B."/>
            <person name="Aguade M."/>
            <person name="Akashi H."/>
            <person name="Anderson W.W."/>
            <person name="Aquadro C.F."/>
            <person name="Ardell D.H."/>
            <person name="Arguello R."/>
            <person name="Artieri C.G."/>
            <person name="Barbash D.A."/>
            <person name="Barker D."/>
            <person name="Barsanti P."/>
            <person name="Batterham P."/>
            <person name="Batzoglou S."/>
            <person name="Begun D."/>
            <person name="Bhutkar A."/>
            <person name="Blanco E."/>
            <person name="Bosak S.A."/>
            <person name="Bradley R.K."/>
            <person name="Brand A.D."/>
            <person name="Brent M.R."/>
            <person name="Brooks A.N."/>
            <person name="Brown R.H."/>
            <person name="Butlin R.K."/>
            <person name="Caggese C."/>
            <person name="Calvi B.R."/>
            <person name="Bernardo de Carvalho A."/>
            <person name="Caspi A."/>
            <person name="Castrezana S."/>
            <person name="Celniker S.E."/>
            <person name="Chang J.L."/>
            <person name="Chapple C."/>
            <person name="Chatterji S."/>
            <person name="Chinwalla A."/>
            <person name="Civetta A."/>
            <person name="Clifton S.W."/>
            <person name="Comeron J.M."/>
            <person name="Costello J.C."/>
            <person name="Coyne J.A."/>
            <person name="Daub J."/>
            <person name="David R.G."/>
            <person name="Delcher A.L."/>
            <person name="Delehaunty K."/>
            <person name="Do C.B."/>
            <person name="Ebling H."/>
            <person name="Edwards K."/>
            <person name="Eickbush T."/>
            <person name="Evans J.D."/>
            <person name="Filipski A."/>
            <person name="Findeiss S."/>
            <person name="Freyhult E."/>
            <person name="Fulton L."/>
            <person name="Fulton R."/>
            <person name="Garcia A.C."/>
            <person name="Gardiner A."/>
            <person name="Garfield D.A."/>
            <person name="Garvin B.E."/>
            <person name="Gibson G."/>
            <person name="Gilbert D."/>
            <person name="Gnerre S."/>
            <person name="Godfrey J."/>
            <person name="Good R."/>
            <person name="Gotea V."/>
            <person name="Gravely B."/>
            <person name="Greenberg A.J."/>
            <person name="Griffiths-Jones S."/>
            <person name="Gross S."/>
            <person name="Guigo R."/>
            <person name="Gustafson E.A."/>
            <person name="Haerty W."/>
            <person name="Hahn M.W."/>
            <person name="Halligan D.L."/>
            <person name="Halpern A.L."/>
            <person name="Halter G.M."/>
            <person name="Han M.V."/>
            <person name="Heger A."/>
            <person name="Hillier L."/>
            <person name="Hinrichs A.S."/>
            <person name="Holmes I."/>
            <person name="Hoskins R.A."/>
            <person name="Hubisz M.J."/>
            <person name="Hultmark D."/>
            <person name="Huntley M.A."/>
            <person name="Jaffe D.B."/>
            <person name="Jagadeeshan S."/>
            <person name="Jeck W.R."/>
            <person name="Johnson J."/>
            <person name="Jones C.D."/>
            <person name="Jordan W.C."/>
            <person name="Karpen G.H."/>
            <person name="Kataoka E."/>
            <person name="Keightley P.D."/>
            <person name="Kheradpour P."/>
            <person name="Kirkness E.F."/>
            <person name="Koerich L.B."/>
            <person name="Kristiansen K."/>
            <person name="Kudrna D."/>
            <person name="Kulathinal R.J."/>
            <person name="Kumar S."/>
            <person name="Kwok R."/>
            <person name="Lander E."/>
            <person name="Langley C.H."/>
            <person name="Lapoint R."/>
            <person name="Lazzaro B.P."/>
            <person name="Lee S.J."/>
            <person name="Levesque L."/>
            <person name="Li R."/>
            <person name="Lin C.F."/>
            <person name="Lin M.F."/>
            <person name="Lindblad-Toh K."/>
            <person name="Llopart A."/>
            <person name="Long M."/>
            <person name="Low L."/>
            <person name="Lozovsky E."/>
            <person name="Lu J."/>
            <person name="Luo M."/>
            <person name="Machado C.A."/>
            <person name="Makalowski W."/>
            <person name="Marzo M."/>
            <person name="Matsuda M."/>
            <person name="Matzkin L."/>
            <person name="McAllister B."/>
            <person name="McBride C.S."/>
            <person name="McKernan B."/>
            <person name="McKernan K."/>
            <person name="Mendez-Lago M."/>
            <person name="Minx P."/>
            <person name="Mollenhauer M.U."/>
            <person name="Montooth K."/>
            <person name="Mount S.M."/>
            <person name="Mu X."/>
            <person name="Myers E."/>
            <person name="Negre B."/>
            <person name="Newfeld S."/>
            <person name="Nielsen R."/>
            <person name="Noor M.A."/>
            <person name="O'Grady P."/>
            <person name="Pachter L."/>
            <person name="Papaceit M."/>
            <person name="Parisi M.J."/>
            <person name="Parisi M."/>
            <person name="Parts L."/>
            <person name="Pedersen J.S."/>
            <person name="Pesole G."/>
            <person name="Phillippy A.M."/>
            <person name="Ponting C.P."/>
            <person name="Pop M."/>
            <person name="Porcelli D."/>
            <person name="Powell J.R."/>
            <person name="Prohaska S."/>
            <person name="Pruitt K."/>
            <person name="Puig M."/>
            <person name="Quesneville H."/>
            <person name="Ram K.R."/>
            <person name="Rand D."/>
            <person name="Rasmussen M.D."/>
            <person name="Reed L.K."/>
            <person name="Reenan R."/>
            <person name="Reily A."/>
            <person name="Remington K.A."/>
            <person name="Rieger T.T."/>
            <person name="Ritchie M.G."/>
            <person name="Robin C."/>
            <person name="Rogers Y.H."/>
            <person name="Rohde C."/>
            <person name="Rozas J."/>
            <person name="Rubenfield M.J."/>
            <person name="Ruiz A."/>
            <person name="Russo S."/>
            <person name="Salzberg S.L."/>
            <person name="Sanchez-Gracia A."/>
            <person name="Saranga D.J."/>
            <person name="Sato H."/>
            <person name="Schaeffer S.W."/>
            <person name="Schatz M.C."/>
            <person name="Schlenke T."/>
            <person name="Schwartz R."/>
            <person name="Segarra C."/>
            <person name="Singh R.S."/>
            <person name="Sirot L."/>
            <person name="Sirota M."/>
            <person name="Sisneros N.B."/>
            <person name="Smith C.D."/>
            <person name="Smith T.F."/>
            <person name="Spieth J."/>
            <person name="Stage D.E."/>
            <person name="Stark A."/>
            <person name="Stephan W."/>
            <person name="Strausberg R.L."/>
            <person name="Strempel S."/>
            <person name="Sturgill D."/>
            <person name="Sutton G."/>
            <person name="Sutton G.G."/>
            <person name="Tao W."/>
            <person name="Teichmann S."/>
            <person name="Tobari Y.N."/>
            <person name="Tomimura Y."/>
            <person name="Tsolas J.M."/>
            <person name="Valente V.L."/>
            <person name="Venter E."/>
            <person name="Venter J.C."/>
            <person name="Vicario S."/>
            <person name="Vieira F.G."/>
            <person name="Vilella A.J."/>
            <person name="Villasante A."/>
            <person name="Walenz B."/>
            <person name="Wang J."/>
            <person name="Wasserman M."/>
            <person name="Watts T."/>
            <person name="Wilson D."/>
            <person name="Wilson R.K."/>
            <person name="Wing R.A."/>
            <person name="Wolfner M.F."/>
            <person name="Wong A."/>
            <person name="Wong G.K."/>
            <person name="Wu C.I."/>
            <person name="Wu G."/>
            <person name="Yamamoto D."/>
            <person name="Yang H.P."/>
            <person name="Yang S.P."/>
            <person name="Yorke J.A."/>
            <person name="Yoshida K."/>
            <person name="Zdobnov E."/>
            <person name="Zhang P."/>
            <person name="Zhang Y."/>
            <person name="Zimin A.V."/>
            <person name="Baldwin J."/>
            <person name="Abdouelleil A."/>
            <person name="Abdulkadir J."/>
            <person name="Abebe A."/>
            <person name="Abera B."/>
            <person name="Abreu J."/>
            <person name="Acer S.C."/>
            <person name="Aftuck L."/>
            <person name="Alexander A."/>
            <person name="An P."/>
            <person name="Anderson E."/>
            <person name="Anderson S."/>
            <person name="Arachi H."/>
            <person name="Azer M."/>
            <person name="Bachantsang P."/>
            <person name="Barry A."/>
            <person name="Bayul T."/>
            <person name="Berlin A."/>
            <person name="Bessette D."/>
            <person name="Bloom T."/>
            <person name="Blye J."/>
            <person name="Boguslavskiy L."/>
            <person name="Bonnet C."/>
            <person name="Boukhgalter B."/>
            <person name="Bourzgui I."/>
            <person name="Brown A."/>
            <person name="Cahill P."/>
            <person name="Channer S."/>
            <person name="Cheshatsang Y."/>
            <person name="Chuda L."/>
            <person name="Citroen M."/>
            <person name="Collymore A."/>
            <person name="Cooke P."/>
            <person name="Costello M."/>
            <person name="D'Aco K."/>
            <person name="Daza R."/>
            <person name="De Haan G."/>
            <person name="DeGray S."/>
            <person name="DeMaso C."/>
            <person name="Dhargay N."/>
            <person name="Dooley K."/>
            <person name="Dooley E."/>
            <person name="Doricent M."/>
            <person name="Dorje P."/>
            <person name="Dorjee K."/>
            <person name="Dupes A."/>
            <person name="Elong R."/>
            <person name="Falk J."/>
            <person name="Farina A."/>
            <person name="Faro S."/>
            <person name="Ferguson D."/>
            <person name="Fisher S."/>
            <person name="Foley C.D."/>
            <person name="Franke A."/>
            <person name="Friedrich D."/>
            <person name="Gadbois L."/>
            <person name="Gearin G."/>
            <person name="Gearin C.R."/>
            <person name="Giannoukos G."/>
            <person name="Goode T."/>
            <person name="Graham J."/>
            <person name="Grandbois E."/>
            <person name="Grewal S."/>
            <person name="Gyaltsen K."/>
            <person name="Hafez N."/>
            <person name="Hagos B."/>
            <person name="Hall J."/>
            <person name="Henson C."/>
            <person name="Hollinger A."/>
            <person name="Honan T."/>
            <person name="Huard M.D."/>
            <person name="Hughes L."/>
            <person name="Hurhula B."/>
            <person name="Husby M.E."/>
            <person name="Kamat A."/>
            <person name="Kanga B."/>
            <person name="Kashin S."/>
            <person name="Khazanovich D."/>
            <person name="Kisner P."/>
            <person name="Lance K."/>
            <person name="Lara M."/>
            <person name="Lee W."/>
            <person name="Lennon N."/>
            <person name="Letendre F."/>
            <person name="LeVine R."/>
            <person name="Lipovsky A."/>
            <person name="Liu X."/>
            <person name="Liu J."/>
            <person name="Liu S."/>
            <person name="Lokyitsang T."/>
            <person name="Lokyitsang Y."/>
            <person name="Lubonja R."/>
            <person name="Lui A."/>
            <person name="MacDonald P."/>
            <person name="Magnisalis V."/>
            <person name="Maru K."/>
            <person name="Matthews C."/>
            <person name="McCusker W."/>
            <person name="McDonough S."/>
            <person name="Mehta T."/>
            <person name="Meldrim J."/>
            <person name="Meneus L."/>
            <person name="Mihai O."/>
            <person name="Mihalev A."/>
            <person name="Mihova T."/>
            <person name="Mittelman R."/>
            <person name="Mlenga V."/>
            <person name="Montmayeur A."/>
            <person name="Mulrain L."/>
            <person name="Navidi A."/>
            <person name="Naylor J."/>
            <person name="Negash T."/>
            <person name="Nguyen T."/>
            <person name="Nguyen N."/>
            <person name="Nicol R."/>
            <person name="Norbu C."/>
            <person name="Norbu N."/>
            <person name="Novod N."/>
            <person name="O'Neill B."/>
            <person name="Osman S."/>
            <person name="Markiewicz E."/>
            <person name="Oyono O.L."/>
            <person name="Patti C."/>
            <person name="Phunkhang P."/>
            <person name="Pierre F."/>
            <person name="Priest M."/>
            <person name="Raghuraman S."/>
            <person name="Rege F."/>
            <person name="Reyes R."/>
            <person name="Rise C."/>
            <person name="Rogov P."/>
            <person name="Ross K."/>
            <person name="Ryan E."/>
            <person name="Settipalli S."/>
            <person name="Shea T."/>
            <person name="Sherpa N."/>
            <person name="Shi L."/>
            <person name="Shih D."/>
            <person name="Sparrow T."/>
            <person name="Spaulding J."/>
            <person name="Stalker J."/>
            <person name="Stange-Thomann N."/>
            <person name="Stavropoulos S."/>
            <person name="Stone C."/>
            <person name="Strader C."/>
            <person name="Tesfaye S."/>
            <person name="Thomson T."/>
            <person name="Thoulutsang Y."/>
            <person name="Thoulutsang D."/>
            <person name="Topham K."/>
            <person name="Topping I."/>
            <person name="Tsamla T."/>
            <person name="Vassiliev H."/>
            <person name="Vo A."/>
            <person name="Wangchuk T."/>
            <person name="Wangdi T."/>
            <person name="Weiand M."/>
            <person name="Wilkinson J."/>
            <person name="Wilson A."/>
            <person name="Yadav S."/>
            <person name="Young G."/>
            <person name="Yu Q."/>
            <person name="Zembek L."/>
            <person name="Zhong D."/>
            <person name="Zimmer A."/>
            <person name="Zwirko Z."/>
            <person name="Jaffe D.B."/>
            <person name="Alvarez P."/>
            <person name="Brockman W."/>
            <person name="Butler J."/>
            <person name="Chin C."/>
            <person name="Gnerre S."/>
            <person name="Grabherr M."/>
            <person name="Kleber M."/>
            <person name="Mauceli E."/>
            <person name="MacCallum I."/>
        </authorList>
    </citation>
    <scope>NUCLEOTIDE SEQUENCE [LARGE SCALE GENOMIC DNA]</scope>
    <source>
        <strain evidence="2">Tucson 14030-0811.24</strain>
    </source>
</reference>
<name>B4MK57_DROWI</name>
<dbReference type="eggNOG" id="ENOG502TCEB">
    <property type="taxonomic scope" value="Eukaryota"/>
</dbReference>
<proteinExistence type="predicted"/>
<dbReference type="EMBL" id="CH963846">
    <property type="protein sequence ID" value="EDW72496.2"/>
    <property type="molecule type" value="Genomic_DNA"/>
</dbReference>
<accession>B4MK57</accession>
<evidence type="ECO:0000313" key="1">
    <source>
        <dbReference type="EMBL" id="EDW72496.2"/>
    </source>
</evidence>
<dbReference type="Proteomes" id="UP000007798">
    <property type="component" value="Unassembled WGS sequence"/>
</dbReference>